<dbReference type="AlphaFoldDB" id="A0A174FAY2"/>
<evidence type="ECO:0000256" key="1">
    <source>
        <dbReference type="SAM" id="MobiDB-lite"/>
    </source>
</evidence>
<name>A0A174FAY2_9FIRM</name>
<dbReference type="RefSeq" id="WP_055298868.1">
    <property type="nucleotide sequence ID" value="NZ_BLYK01000078.1"/>
</dbReference>
<accession>A0A174FAY2</accession>
<feature type="region of interest" description="Disordered" evidence="1">
    <location>
        <begin position="25"/>
        <end position="47"/>
    </location>
</feature>
<organism evidence="2 3">
    <name type="scientific">Anaerobutyricum hallii</name>
    <dbReference type="NCBI Taxonomy" id="39488"/>
    <lineage>
        <taxon>Bacteria</taxon>
        <taxon>Bacillati</taxon>
        <taxon>Bacillota</taxon>
        <taxon>Clostridia</taxon>
        <taxon>Lachnospirales</taxon>
        <taxon>Lachnospiraceae</taxon>
        <taxon>Anaerobutyricum</taxon>
    </lineage>
</organism>
<sequence>MAATTTKKGSKINFAKEINATVLNQEKPIATPATPKKAGRPSKGDRKKITLSIPVELYEEMEIGASLFFKGNKTAYINDLIKRDLEQNLEKYKEFKRMSEAR</sequence>
<reference evidence="2 3" key="1">
    <citation type="submission" date="2015-09" db="EMBL/GenBank/DDBJ databases">
        <authorList>
            <consortium name="Pathogen Informatics"/>
        </authorList>
    </citation>
    <scope>NUCLEOTIDE SEQUENCE [LARGE SCALE GENOMIC DNA]</scope>
    <source>
        <strain evidence="2 3">2789STDY5834835</strain>
    </source>
</reference>
<dbReference type="Proteomes" id="UP000095679">
    <property type="component" value="Unassembled WGS sequence"/>
</dbReference>
<gene>
    <name evidence="2" type="ORF">ERS852450_01848</name>
</gene>
<evidence type="ECO:0000313" key="2">
    <source>
        <dbReference type="EMBL" id="CUO46737.1"/>
    </source>
</evidence>
<dbReference type="EMBL" id="CYZL01000015">
    <property type="protein sequence ID" value="CUO46737.1"/>
    <property type="molecule type" value="Genomic_DNA"/>
</dbReference>
<protein>
    <submittedName>
        <fullName evidence="2">Uncharacterized protein</fullName>
    </submittedName>
</protein>
<proteinExistence type="predicted"/>
<evidence type="ECO:0000313" key="3">
    <source>
        <dbReference type="Proteomes" id="UP000095679"/>
    </source>
</evidence>